<evidence type="ECO:0000313" key="3">
    <source>
        <dbReference type="Proteomes" id="UP000239388"/>
    </source>
</evidence>
<evidence type="ECO:0000256" key="1">
    <source>
        <dbReference type="SAM" id="MobiDB-lite"/>
    </source>
</evidence>
<dbReference type="AlphaFoldDB" id="A0A2S8F856"/>
<dbReference type="EMBL" id="PUIB01000025">
    <property type="protein sequence ID" value="PQO28114.1"/>
    <property type="molecule type" value="Genomic_DNA"/>
</dbReference>
<gene>
    <name evidence="2" type="ORF">C5Y98_24720</name>
</gene>
<proteinExistence type="predicted"/>
<dbReference type="Proteomes" id="UP000239388">
    <property type="component" value="Unassembled WGS sequence"/>
</dbReference>
<dbReference type="OrthoDB" id="284479at2"/>
<feature type="region of interest" description="Disordered" evidence="1">
    <location>
        <begin position="1"/>
        <end position="31"/>
    </location>
</feature>
<sequence>MARQPKLSKADAIRQHMADNPDASPSETAEALRKAGYKGMTPQYVSTIKSMDKRKSSGPNRRGPLMAEDLLAAREFVRNLGGVSRANEAIQHLERLGV</sequence>
<comment type="caution">
    <text evidence="2">The sequence shown here is derived from an EMBL/GenBank/DDBJ whole genome shotgun (WGS) entry which is preliminary data.</text>
</comment>
<accession>A0A2S8F856</accession>
<dbReference type="RefSeq" id="WP_105358396.1">
    <property type="nucleotide sequence ID" value="NZ_PUIB01000025.1"/>
</dbReference>
<organism evidence="2 3">
    <name type="scientific">Blastopirellula marina</name>
    <dbReference type="NCBI Taxonomy" id="124"/>
    <lineage>
        <taxon>Bacteria</taxon>
        <taxon>Pseudomonadati</taxon>
        <taxon>Planctomycetota</taxon>
        <taxon>Planctomycetia</taxon>
        <taxon>Pirellulales</taxon>
        <taxon>Pirellulaceae</taxon>
        <taxon>Blastopirellula</taxon>
    </lineage>
</organism>
<evidence type="ECO:0000313" key="2">
    <source>
        <dbReference type="EMBL" id="PQO28114.1"/>
    </source>
</evidence>
<protein>
    <submittedName>
        <fullName evidence="2">Uncharacterized protein</fullName>
    </submittedName>
</protein>
<reference evidence="2 3" key="1">
    <citation type="submission" date="2018-02" db="EMBL/GenBank/DDBJ databases">
        <title>Comparative genomes isolates from brazilian mangrove.</title>
        <authorList>
            <person name="Araujo J.E."/>
            <person name="Taketani R.G."/>
            <person name="Silva M.C.P."/>
            <person name="Loureco M.V."/>
            <person name="Andreote F.D."/>
        </authorList>
    </citation>
    <scope>NUCLEOTIDE SEQUENCE [LARGE SCALE GENOMIC DNA]</scope>
    <source>
        <strain evidence="2 3">NAP PRIS-MGV</strain>
    </source>
</reference>
<name>A0A2S8F856_9BACT</name>
<feature type="compositionally biased region" description="Basic and acidic residues" evidence="1">
    <location>
        <begin position="8"/>
        <end position="19"/>
    </location>
</feature>